<feature type="region of interest" description="Disordered" evidence="1">
    <location>
        <begin position="1"/>
        <end position="43"/>
    </location>
</feature>
<comment type="caution">
    <text evidence="2">The sequence shown here is derived from an EMBL/GenBank/DDBJ whole genome shotgun (WGS) entry which is preliminary data.</text>
</comment>
<name>A0ABD1YK71_9MARC</name>
<sequence length="154" mass="17322">MSNERAPEQFEVSQESMRSNARVHPVDTRAGTPSSRQSKTLGGGLHPDLCATEMWRVQAENPLMFQIWQGLMLATWPRCLKITSEAGRAAGLFGYSCWLCLCRFAFQAPTFFAPLPLHARVPAASGSSILALPSVQLPLHYDFVRRWFLFLPRQ</sequence>
<accession>A0ABD1YK71</accession>
<organism evidence="2 3">
    <name type="scientific">Riccia fluitans</name>
    <dbReference type="NCBI Taxonomy" id="41844"/>
    <lineage>
        <taxon>Eukaryota</taxon>
        <taxon>Viridiplantae</taxon>
        <taxon>Streptophyta</taxon>
        <taxon>Embryophyta</taxon>
        <taxon>Marchantiophyta</taxon>
        <taxon>Marchantiopsida</taxon>
        <taxon>Marchantiidae</taxon>
        <taxon>Marchantiales</taxon>
        <taxon>Ricciaceae</taxon>
        <taxon>Riccia</taxon>
    </lineage>
</organism>
<dbReference type="EMBL" id="JBHFFA010000004">
    <property type="protein sequence ID" value="KAL2629857.1"/>
    <property type="molecule type" value="Genomic_DNA"/>
</dbReference>
<proteinExistence type="predicted"/>
<feature type="compositionally biased region" description="Polar residues" evidence="1">
    <location>
        <begin position="31"/>
        <end position="40"/>
    </location>
</feature>
<dbReference type="Proteomes" id="UP001605036">
    <property type="component" value="Unassembled WGS sequence"/>
</dbReference>
<evidence type="ECO:0000256" key="1">
    <source>
        <dbReference type="SAM" id="MobiDB-lite"/>
    </source>
</evidence>
<gene>
    <name evidence="2" type="ORF">R1flu_014543</name>
</gene>
<dbReference type="AlphaFoldDB" id="A0ABD1YK71"/>
<evidence type="ECO:0000313" key="3">
    <source>
        <dbReference type="Proteomes" id="UP001605036"/>
    </source>
</evidence>
<protein>
    <submittedName>
        <fullName evidence="2">Uncharacterized protein</fullName>
    </submittedName>
</protein>
<evidence type="ECO:0000313" key="2">
    <source>
        <dbReference type="EMBL" id="KAL2629857.1"/>
    </source>
</evidence>
<keyword evidence="3" id="KW-1185">Reference proteome</keyword>
<reference evidence="2 3" key="1">
    <citation type="submission" date="2024-09" db="EMBL/GenBank/DDBJ databases">
        <title>Chromosome-scale assembly of Riccia fluitans.</title>
        <authorList>
            <person name="Paukszto L."/>
            <person name="Sawicki J."/>
            <person name="Karawczyk K."/>
            <person name="Piernik-Szablinska J."/>
            <person name="Szczecinska M."/>
            <person name="Mazdziarz M."/>
        </authorList>
    </citation>
    <scope>NUCLEOTIDE SEQUENCE [LARGE SCALE GENOMIC DNA]</scope>
    <source>
        <strain evidence="2">Rf_01</strain>
        <tissue evidence="2">Aerial parts of the thallus</tissue>
    </source>
</reference>